<dbReference type="Proteomes" id="UP000275401">
    <property type="component" value="Unassembled WGS sequence"/>
</dbReference>
<sequence length="329" mass="36289">MKSDRMLSILLLLQTRGRVPATELAERLEVSVRTIFRDVDALSSAGVPVYAERGRNGGIALLPGYRTDVTGLTADEARALFVLVTERAHADLGLGRAIGSALRKVMAALPPPHRDAAALTRRRILVDPVRWRSGPRAAADLGVLQDAVFTDRRLRLRYRHGRDDREASYTVDPYGLVDKAGVWYLVADHRAQPQLFRADRILAASVADEPVRRREGAELADVWDTLRRRIDDLPTGVDVVVAVRRASLRRFLSIYHADLTAPPPPGADPGADSGPERMEFRLRFRSLGAARPLLAFGADVEVLSPEELREELTRVAAETTALYSGERPG</sequence>
<keyword evidence="2" id="KW-0804">Transcription</keyword>
<dbReference type="SUPFAM" id="SSF46785">
    <property type="entry name" value="Winged helix' DNA-binding domain"/>
    <property type="match status" value="1"/>
</dbReference>
<protein>
    <submittedName>
        <fullName evidence="4">YafY family transcriptional regulator</fullName>
    </submittedName>
</protein>
<gene>
    <name evidence="4" type="ORF">EEJ42_00550</name>
</gene>
<dbReference type="AlphaFoldDB" id="A0A3M8X9C6"/>
<dbReference type="PANTHER" id="PTHR34580">
    <property type="match status" value="1"/>
</dbReference>
<dbReference type="Pfam" id="PF13280">
    <property type="entry name" value="WYL"/>
    <property type="match status" value="1"/>
</dbReference>
<dbReference type="Pfam" id="PF08279">
    <property type="entry name" value="HTH_11"/>
    <property type="match status" value="1"/>
</dbReference>
<dbReference type="InterPro" id="IPR057727">
    <property type="entry name" value="WCX_dom"/>
</dbReference>
<dbReference type="EMBL" id="RIBZ01000015">
    <property type="protein sequence ID" value="RNG38836.1"/>
    <property type="molecule type" value="Genomic_DNA"/>
</dbReference>
<comment type="caution">
    <text evidence="4">The sequence shown here is derived from an EMBL/GenBank/DDBJ whole genome shotgun (WGS) entry which is preliminary data.</text>
</comment>
<evidence type="ECO:0000259" key="3">
    <source>
        <dbReference type="PROSITE" id="PS51000"/>
    </source>
</evidence>
<proteinExistence type="predicted"/>
<dbReference type="InterPro" id="IPR026881">
    <property type="entry name" value="WYL_dom"/>
</dbReference>
<keyword evidence="5" id="KW-1185">Reference proteome</keyword>
<dbReference type="InterPro" id="IPR001034">
    <property type="entry name" value="DeoR_HTH"/>
</dbReference>
<dbReference type="Gene3D" id="1.10.10.10">
    <property type="entry name" value="Winged helix-like DNA-binding domain superfamily/Winged helix DNA-binding domain"/>
    <property type="match status" value="1"/>
</dbReference>
<keyword evidence="1" id="KW-0805">Transcription regulation</keyword>
<dbReference type="PIRSF" id="PIRSF016838">
    <property type="entry name" value="PafC"/>
    <property type="match status" value="1"/>
</dbReference>
<dbReference type="Pfam" id="PF25583">
    <property type="entry name" value="WCX"/>
    <property type="match status" value="1"/>
</dbReference>
<dbReference type="PROSITE" id="PS52050">
    <property type="entry name" value="WYL"/>
    <property type="match status" value="1"/>
</dbReference>
<feature type="domain" description="HTH deoR-type" evidence="3">
    <location>
        <begin position="2"/>
        <end position="57"/>
    </location>
</feature>
<accession>A0A3M8X9C6</accession>
<name>A0A3M8X9C6_9ACTN</name>
<evidence type="ECO:0000256" key="1">
    <source>
        <dbReference type="ARBA" id="ARBA00023015"/>
    </source>
</evidence>
<dbReference type="GO" id="GO:0003700">
    <property type="term" value="F:DNA-binding transcription factor activity"/>
    <property type="evidence" value="ECO:0007669"/>
    <property type="project" value="InterPro"/>
</dbReference>
<dbReference type="InterPro" id="IPR013196">
    <property type="entry name" value="HTH_11"/>
</dbReference>
<dbReference type="PROSITE" id="PS51000">
    <property type="entry name" value="HTH_DEOR_2"/>
    <property type="match status" value="1"/>
</dbReference>
<evidence type="ECO:0000256" key="2">
    <source>
        <dbReference type="ARBA" id="ARBA00023163"/>
    </source>
</evidence>
<dbReference type="RefSeq" id="WP_123098066.1">
    <property type="nucleotide sequence ID" value="NZ_RIBZ01000015.1"/>
</dbReference>
<reference evidence="4 5" key="1">
    <citation type="submission" date="2018-11" db="EMBL/GenBank/DDBJ databases">
        <title>The Potential of Streptomyces as Biocontrol Agents against the Tomato grey mould, Botrytis cinerea (Gray mold) Frontiers in Microbiology.</title>
        <authorList>
            <person name="Li D."/>
        </authorList>
    </citation>
    <scope>NUCLEOTIDE SEQUENCE [LARGE SCALE GENOMIC DNA]</scope>
    <source>
        <strain evidence="4 5">NEAU-LD23</strain>
    </source>
</reference>
<dbReference type="InterPro" id="IPR036388">
    <property type="entry name" value="WH-like_DNA-bd_sf"/>
</dbReference>
<dbReference type="InterPro" id="IPR028349">
    <property type="entry name" value="PafC-like"/>
</dbReference>
<dbReference type="InterPro" id="IPR051534">
    <property type="entry name" value="CBASS_pafABC_assoc_protein"/>
</dbReference>
<evidence type="ECO:0000313" key="4">
    <source>
        <dbReference type="EMBL" id="RNG38836.1"/>
    </source>
</evidence>
<dbReference type="InterPro" id="IPR036390">
    <property type="entry name" value="WH_DNA-bd_sf"/>
</dbReference>
<organism evidence="4 5">
    <name type="scientific">Streptomyces botrytidirepellens</name>
    <dbReference type="NCBI Taxonomy" id="2486417"/>
    <lineage>
        <taxon>Bacteria</taxon>
        <taxon>Bacillati</taxon>
        <taxon>Actinomycetota</taxon>
        <taxon>Actinomycetes</taxon>
        <taxon>Kitasatosporales</taxon>
        <taxon>Streptomycetaceae</taxon>
        <taxon>Streptomyces</taxon>
    </lineage>
</organism>
<evidence type="ECO:0000313" key="5">
    <source>
        <dbReference type="Proteomes" id="UP000275401"/>
    </source>
</evidence>
<dbReference type="PANTHER" id="PTHR34580:SF1">
    <property type="entry name" value="PROTEIN PAFC"/>
    <property type="match status" value="1"/>
</dbReference>